<evidence type="ECO:0000313" key="1">
    <source>
        <dbReference type="EMBL" id="RNA42800.1"/>
    </source>
</evidence>
<gene>
    <name evidence="1" type="ORF">BpHYR1_029179</name>
</gene>
<reference evidence="1 2" key="1">
    <citation type="journal article" date="2018" name="Sci. Rep.">
        <title>Genomic signatures of local adaptation to the degree of environmental predictability in rotifers.</title>
        <authorList>
            <person name="Franch-Gras L."/>
            <person name="Hahn C."/>
            <person name="Garcia-Roger E.M."/>
            <person name="Carmona M.J."/>
            <person name="Serra M."/>
            <person name="Gomez A."/>
        </authorList>
    </citation>
    <scope>NUCLEOTIDE SEQUENCE [LARGE SCALE GENOMIC DNA]</scope>
    <source>
        <strain evidence="1">HYR1</strain>
    </source>
</reference>
<dbReference type="AlphaFoldDB" id="A0A3M7T4P1"/>
<accession>A0A3M7T4P1</accession>
<dbReference type="Proteomes" id="UP000276133">
    <property type="component" value="Unassembled WGS sequence"/>
</dbReference>
<sequence length="78" mass="8974">MPVLSAGLIFRFNAALNTKNLHFNARIKRGESLTWPRCNVMHGLKPEFWFLVHASLCKEINYRIPSFDIAASETEIQL</sequence>
<proteinExistence type="predicted"/>
<name>A0A3M7T4P1_BRAPC</name>
<comment type="caution">
    <text evidence="1">The sequence shown here is derived from an EMBL/GenBank/DDBJ whole genome shotgun (WGS) entry which is preliminary data.</text>
</comment>
<evidence type="ECO:0000313" key="2">
    <source>
        <dbReference type="Proteomes" id="UP000276133"/>
    </source>
</evidence>
<organism evidence="1 2">
    <name type="scientific">Brachionus plicatilis</name>
    <name type="common">Marine rotifer</name>
    <name type="synonym">Brachionus muelleri</name>
    <dbReference type="NCBI Taxonomy" id="10195"/>
    <lineage>
        <taxon>Eukaryota</taxon>
        <taxon>Metazoa</taxon>
        <taxon>Spiralia</taxon>
        <taxon>Gnathifera</taxon>
        <taxon>Rotifera</taxon>
        <taxon>Eurotatoria</taxon>
        <taxon>Monogononta</taxon>
        <taxon>Pseudotrocha</taxon>
        <taxon>Ploima</taxon>
        <taxon>Brachionidae</taxon>
        <taxon>Brachionus</taxon>
    </lineage>
</organism>
<keyword evidence="2" id="KW-1185">Reference proteome</keyword>
<protein>
    <submittedName>
        <fullName evidence="1">Uncharacterized protein</fullName>
    </submittedName>
</protein>
<dbReference type="EMBL" id="REGN01000318">
    <property type="protein sequence ID" value="RNA42800.1"/>
    <property type="molecule type" value="Genomic_DNA"/>
</dbReference>